<evidence type="ECO:0000256" key="1">
    <source>
        <dbReference type="SAM" id="MobiDB-lite"/>
    </source>
</evidence>
<dbReference type="WBParaSite" id="EVEC_0000504001-mRNA-1">
    <property type="protein sequence ID" value="EVEC_0000504001-mRNA-1"/>
    <property type="gene ID" value="EVEC_0000504001"/>
</dbReference>
<reference evidence="5" key="1">
    <citation type="submission" date="2017-02" db="UniProtKB">
        <authorList>
            <consortium name="WormBaseParasite"/>
        </authorList>
    </citation>
    <scope>IDENTIFICATION</scope>
</reference>
<dbReference type="OrthoDB" id="6125763at2759"/>
<accession>A0A0N4V4I3</accession>
<feature type="domain" description="BHLH" evidence="2">
    <location>
        <begin position="18"/>
        <end position="70"/>
    </location>
</feature>
<keyword evidence="4" id="KW-1185">Reference proteome</keyword>
<sequence length="96" mass="11378">MDERRKSGRYRRRRTTPAQREAANERERRRMANIGVAFKVLRSHIPTFVYERSLTRIETLKMAIDYIYFMKYELLTLPVDVAQQLYGNGSSTTDCL</sequence>
<proteinExistence type="predicted"/>
<dbReference type="SUPFAM" id="SSF47459">
    <property type="entry name" value="HLH, helix-loop-helix DNA-binding domain"/>
    <property type="match status" value="1"/>
</dbReference>
<evidence type="ECO:0000313" key="3">
    <source>
        <dbReference type="EMBL" id="VDD89973.1"/>
    </source>
</evidence>
<dbReference type="STRING" id="51028.A0A0N4V4I3"/>
<dbReference type="Proteomes" id="UP000274131">
    <property type="component" value="Unassembled WGS sequence"/>
</dbReference>
<evidence type="ECO:0000313" key="5">
    <source>
        <dbReference type="WBParaSite" id="EVEC_0000504001-mRNA-1"/>
    </source>
</evidence>
<dbReference type="GO" id="GO:0032502">
    <property type="term" value="P:developmental process"/>
    <property type="evidence" value="ECO:0007669"/>
    <property type="project" value="TreeGrafter"/>
</dbReference>
<feature type="compositionally biased region" description="Basic residues" evidence="1">
    <location>
        <begin position="1"/>
        <end position="15"/>
    </location>
</feature>
<organism evidence="5">
    <name type="scientific">Enterobius vermicularis</name>
    <name type="common">Human pinworm</name>
    <dbReference type="NCBI Taxonomy" id="51028"/>
    <lineage>
        <taxon>Eukaryota</taxon>
        <taxon>Metazoa</taxon>
        <taxon>Ecdysozoa</taxon>
        <taxon>Nematoda</taxon>
        <taxon>Chromadorea</taxon>
        <taxon>Rhabditida</taxon>
        <taxon>Spirurina</taxon>
        <taxon>Oxyuridomorpha</taxon>
        <taxon>Oxyuroidea</taxon>
        <taxon>Oxyuridae</taxon>
        <taxon>Enterobius</taxon>
    </lineage>
</organism>
<dbReference type="GO" id="GO:0046983">
    <property type="term" value="F:protein dimerization activity"/>
    <property type="evidence" value="ECO:0007669"/>
    <property type="project" value="InterPro"/>
</dbReference>
<dbReference type="InterPro" id="IPR011598">
    <property type="entry name" value="bHLH_dom"/>
</dbReference>
<dbReference type="InterPro" id="IPR050283">
    <property type="entry name" value="E-box_TF_Regulators"/>
</dbReference>
<dbReference type="PANTHER" id="PTHR23349">
    <property type="entry name" value="BASIC HELIX-LOOP-HELIX TRANSCRIPTION FACTOR, TWIST"/>
    <property type="match status" value="1"/>
</dbReference>
<evidence type="ECO:0000313" key="4">
    <source>
        <dbReference type="Proteomes" id="UP000274131"/>
    </source>
</evidence>
<dbReference type="SMART" id="SM00353">
    <property type="entry name" value="HLH"/>
    <property type="match status" value="1"/>
</dbReference>
<dbReference type="Gene3D" id="4.10.280.10">
    <property type="entry name" value="Helix-loop-helix DNA-binding domain"/>
    <property type="match status" value="1"/>
</dbReference>
<dbReference type="PANTHER" id="PTHR23349:SF68">
    <property type="entry name" value="FI14601P"/>
    <property type="match status" value="1"/>
</dbReference>
<dbReference type="PROSITE" id="PS50888">
    <property type="entry name" value="BHLH"/>
    <property type="match status" value="1"/>
</dbReference>
<dbReference type="Pfam" id="PF00010">
    <property type="entry name" value="HLH"/>
    <property type="match status" value="1"/>
</dbReference>
<name>A0A0N4V4I3_ENTVE</name>
<feature type="region of interest" description="Disordered" evidence="1">
    <location>
        <begin position="1"/>
        <end position="27"/>
    </location>
</feature>
<dbReference type="EMBL" id="UXUI01007940">
    <property type="protein sequence ID" value="VDD89973.1"/>
    <property type="molecule type" value="Genomic_DNA"/>
</dbReference>
<protein>
    <submittedName>
        <fullName evidence="5">BHLH domain-containing protein</fullName>
    </submittedName>
</protein>
<dbReference type="GO" id="GO:0000977">
    <property type="term" value="F:RNA polymerase II transcription regulatory region sequence-specific DNA binding"/>
    <property type="evidence" value="ECO:0007669"/>
    <property type="project" value="TreeGrafter"/>
</dbReference>
<dbReference type="InterPro" id="IPR036638">
    <property type="entry name" value="HLH_DNA-bd_sf"/>
</dbReference>
<evidence type="ECO:0000259" key="2">
    <source>
        <dbReference type="PROSITE" id="PS50888"/>
    </source>
</evidence>
<dbReference type="GO" id="GO:0000981">
    <property type="term" value="F:DNA-binding transcription factor activity, RNA polymerase II-specific"/>
    <property type="evidence" value="ECO:0007669"/>
    <property type="project" value="TreeGrafter"/>
</dbReference>
<gene>
    <name evidence="3" type="ORF">EVEC_LOCUS4724</name>
</gene>
<dbReference type="AlphaFoldDB" id="A0A0N4V4I3"/>
<reference evidence="3 4" key="2">
    <citation type="submission" date="2018-10" db="EMBL/GenBank/DDBJ databases">
        <authorList>
            <consortium name="Pathogen Informatics"/>
        </authorList>
    </citation>
    <scope>NUCLEOTIDE SEQUENCE [LARGE SCALE GENOMIC DNA]</scope>
</reference>